<comment type="subunit">
    <text evidence="10">F-type ATPases have 2 components, CF(1) - the catalytic core - and CF(0) - the membrane proton channel. CF(1) has five subunits: alpha(3), beta(3), gamma(1), delta(1), epsilon(1). CF(0) has three main subunits: a, b and c.</text>
</comment>
<dbReference type="InterPro" id="IPR000131">
    <property type="entry name" value="ATP_synth_F1_gsu"/>
</dbReference>
<accession>A0A1B9F7K3</accession>
<dbReference type="GO" id="GO:0005524">
    <property type="term" value="F:ATP binding"/>
    <property type="evidence" value="ECO:0007669"/>
    <property type="project" value="UniProtKB-UniRule"/>
</dbReference>
<dbReference type="CDD" id="cd12151">
    <property type="entry name" value="F1-ATPase_gamma"/>
    <property type="match status" value="1"/>
</dbReference>
<reference evidence="11 12" key="1">
    <citation type="submission" date="2016-06" db="EMBL/GenBank/DDBJ databases">
        <title>Respiratory ammonification of nitrate coupled to the oxidation of elemental sulfur in deep-sea autotrophic thermophilic bacteria.</title>
        <authorList>
            <person name="Slobodkina G.B."/>
            <person name="Mardanov A.V."/>
            <person name="Ravin N.V."/>
            <person name="Frolova A.A."/>
            <person name="Viryasiv M.B."/>
            <person name="Chernyh N.A."/>
            <person name="Bonch-Osmolovskaya E.A."/>
            <person name="Slobodkin A.I."/>
        </authorList>
    </citation>
    <scope>NUCLEOTIDE SEQUENCE [LARGE SCALE GENOMIC DNA]</scope>
    <source>
        <strain evidence="11 12">S69</strain>
    </source>
</reference>
<dbReference type="PROSITE" id="PS00153">
    <property type="entry name" value="ATPASE_GAMMA"/>
    <property type="match status" value="1"/>
</dbReference>
<organism evidence="11 12">
    <name type="scientific">Dissulfuribacter thermophilus</name>
    <dbReference type="NCBI Taxonomy" id="1156395"/>
    <lineage>
        <taxon>Bacteria</taxon>
        <taxon>Pseudomonadati</taxon>
        <taxon>Thermodesulfobacteriota</taxon>
        <taxon>Dissulfuribacteria</taxon>
        <taxon>Dissulfuribacterales</taxon>
        <taxon>Dissulfuribacteraceae</taxon>
        <taxon>Dissulfuribacter</taxon>
    </lineage>
</organism>
<evidence type="ECO:0000256" key="2">
    <source>
        <dbReference type="ARBA" id="ARBA00004170"/>
    </source>
</evidence>
<gene>
    <name evidence="10" type="primary">atpG</name>
    <name evidence="11" type="ORF">DBT_0710</name>
</gene>
<keyword evidence="7 10" id="KW-0472">Membrane</keyword>
<dbReference type="Gene3D" id="3.40.1380.10">
    <property type="match status" value="1"/>
</dbReference>
<comment type="similarity">
    <text evidence="3 10">Belongs to the ATPase gamma chain family.</text>
</comment>
<evidence type="ECO:0000256" key="8">
    <source>
        <dbReference type="ARBA" id="ARBA00023196"/>
    </source>
</evidence>
<dbReference type="PATRIC" id="fig|1156395.6.peg.721"/>
<keyword evidence="6 10" id="KW-0406">Ion transport</keyword>
<dbReference type="Gene3D" id="1.10.287.80">
    <property type="entry name" value="ATP synthase, gamma subunit, helix hairpin domain"/>
    <property type="match status" value="2"/>
</dbReference>
<evidence type="ECO:0000256" key="5">
    <source>
        <dbReference type="ARBA" id="ARBA00022781"/>
    </source>
</evidence>
<dbReference type="OrthoDB" id="9812769at2"/>
<dbReference type="InterPro" id="IPR035968">
    <property type="entry name" value="ATP_synth_F1_ATPase_gsu"/>
</dbReference>
<dbReference type="Proteomes" id="UP000093080">
    <property type="component" value="Unassembled WGS sequence"/>
</dbReference>
<evidence type="ECO:0000256" key="6">
    <source>
        <dbReference type="ARBA" id="ARBA00023065"/>
    </source>
</evidence>
<dbReference type="EMBL" id="MAGO01000003">
    <property type="protein sequence ID" value="OCC15785.1"/>
    <property type="molecule type" value="Genomic_DNA"/>
</dbReference>
<evidence type="ECO:0000256" key="10">
    <source>
        <dbReference type="HAMAP-Rule" id="MF_00815"/>
    </source>
</evidence>
<proteinExistence type="inferred from homology"/>
<comment type="caution">
    <text evidence="11">The sequence shown here is derived from an EMBL/GenBank/DDBJ whole genome shotgun (WGS) entry which is preliminary data.</text>
</comment>
<dbReference type="GO" id="GO:0005886">
    <property type="term" value="C:plasma membrane"/>
    <property type="evidence" value="ECO:0007669"/>
    <property type="project" value="UniProtKB-SubCell"/>
</dbReference>
<keyword evidence="10" id="KW-1003">Cell membrane</keyword>
<evidence type="ECO:0000313" key="12">
    <source>
        <dbReference type="Proteomes" id="UP000093080"/>
    </source>
</evidence>
<evidence type="ECO:0000256" key="7">
    <source>
        <dbReference type="ARBA" id="ARBA00023136"/>
    </source>
</evidence>
<keyword evidence="8 10" id="KW-0139">CF(1)</keyword>
<dbReference type="PANTHER" id="PTHR11693">
    <property type="entry name" value="ATP SYNTHASE GAMMA CHAIN"/>
    <property type="match status" value="1"/>
</dbReference>
<name>A0A1B9F7K3_9BACT</name>
<dbReference type="InterPro" id="IPR023632">
    <property type="entry name" value="ATP_synth_F1_gsu_CS"/>
</dbReference>
<dbReference type="GO" id="GO:0045259">
    <property type="term" value="C:proton-transporting ATP synthase complex"/>
    <property type="evidence" value="ECO:0007669"/>
    <property type="project" value="UniProtKB-KW"/>
</dbReference>
<sequence>MPSLKDIKLKINGIKKTQQITKAMNMVAAAKLRGAQENMENFRPYAEKFAAVIGDLGGSVNPNSFPLMAIRPVKKVLAIVVTADRGLCGAFNANIINAAEKFAKAQAEEGKEVKFACIGKKGFHYLRKSAFEVVAHAIDCMAYIQMQDAKRIGKVAIDMFLEEQVDQVQLLYGRFINVVTQKPTFKRLLPISKEGLGGEEAEDNGPKPTYIYEPEPERILNNLMPMYVNVQIMAAMLETAASEQAARMTAMDNATRACEDMLHTLTLSFNKARQAAITKELMDIVGGAEALKG</sequence>
<protein>
    <recommendedName>
        <fullName evidence="10">ATP synthase gamma chain</fullName>
    </recommendedName>
    <alternativeName>
        <fullName evidence="10">ATP synthase F1 sector gamma subunit</fullName>
    </alternativeName>
    <alternativeName>
        <fullName evidence="10">F-ATPase gamma subunit</fullName>
    </alternativeName>
</protein>
<dbReference type="NCBIfam" id="TIGR01146">
    <property type="entry name" value="ATPsyn_F1gamma"/>
    <property type="match status" value="1"/>
</dbReference>
<evidence type="ECO:0000313" key="11">
    <source>
        <dbReference type="EMBL" id="OCC15785.1"/>
    </source>
</evidence>
<keyword evidence="12" id="KW-1185">Reference proteome</keyword>
<dbReference type="SUPFAM" id="SSF52943">
    <property type="entry name" value="ATP synthase (F1-ATPase), gamma subunit"/>
    <property type="match status" value="1"/>
</dbReference>
<dbReference type="STRING" id="1156395.DBT_0710"/>
<evidence type="ECO:0000256" key="3">
    <source>
        <dbReference type="ARBA" id="ARBA00007681"/>
    </source>
</evidence>
<dbReference type="GO" id="GO:0042777">
    <property type="term" value="P:proton motive force-driven plasma membrane ATP synthesis"/>
    <property type="evidence" value="ECO:0007669"/>
    <property type="project" value="UniProtKB-UniRule"/>
</dbReference>
<evidence type="ECO:0000256" key="4">
    <source>
        <dbReference type="ARBA" id="ARBA00022448"/>
    </source>
</evidence>
<keyword evidence="5 10" id="KW-0375">Hydrogen ion transport</keyword>
<dbReference type="Pfam" id="PF00231">
    <property type="entry name" value="ATP-synt"/>
    <property type="match status" value="1"/>
</dbReference>
<comment type="subcellular location">
    <subcellularLocation>
        <location evidence="10">Cell membrane</location>
        <topology evidence="10">Peripheral membrane protein</topology>
    </subcellularLocation>
    <subcellularLocation>
        <location evidence="2">Membrane</location>
        <topology evidence="2">Peripheral membrane protein</topology>
    </subcellularLocation>
</comment>
<dbReference type="HAMAP" id="MF_00815">
    <property type="entry name" value="ATP_synth_gamma_bact"/>
    <property type="match status" value="1"/>
</dbReference>
<dbReference type="GO" id="GO:0046933">
    <property type="term" value="F:proton-transporting ATP synthase activity, rotational mechanism"/>
    <property type="evidence" value="ECO:0007669"/>
    <property type="project" value="UniProtKB-UniRule"/>
</dbReference>
<comment type="function">
    <text evidence="1 10">Produces ATP from ADP in the presence of a proton gradient across the membrane. The gamma chain is believed to be important in regulating ATPase activity and the flow of protons through the CF(0) complex.</text>
</comment>
<evidence type="ECO:0000256" key="9">
    <source>
        <dbReference type="ARBA" id="ARBA00023310"/>
    </source>
</evidence>
<keyword evidence="4 10" id="KW-0813">Transport</keyword>
<dbReference type="AlphaFoldDB" id="A0A1B9F7K3"/>
<dbReference type="PRINTS" id="PR00126">
    <property type="entry name" value="ATPASEGAMMA"/>
</dbReference>
<dbReference type="PANTHER" id="PTHR11693:SF22">
    <property type="entry name" value="ATP SYNTHASE SUBUNIT GAMMA, MITOCHONDRIAL"/>
    <property type="match status" value="1"/>
</dbReference>
<keyword evidence="9 10" id="KW-0066">ATP synthesis</keyword>
<dbReference type="RefSeq" id="WP_067616431.1">
    <property type="nucleotide sequence ID" value="NZ_MAGO01000003.1"/>
</dbReference>
<evidence type="ECO:0000256" key="1">
    <source>
        <dbReference type="ARBA" id="ARBA00003456"/>
    </source>
</evidence>